<dbReference type="Gene3D" id="1.10.510.10">
    <property type="entry name" value="Transferase(Phosphotransferase) domain 1"/>
    <property type="match status" value="1"/>
</dbReference>
<organism evidence="10 11">
    <name type="scientific">Naegleria lovaniensis</name>
    <name type="common">Amoeba</name>
    <dbReference type="NCBI Taxonomy" id="51637"/>
    <lineage>
        <taxon>Eukaryota</taxon>
        <taxon>Discoba</taxon>
        <taxon>Heterolobosea</taxon>
        <taxon>Tetramitia</taxon>
        <taxon>Eutetramitia</taxon>
        <taxon>Vahlkampfiidae</taxon>
        <taxon>Naegleria</taxon>
    </lineage>
</organism>
<evidence type="ECO:0000256" key="2">
    <source>
        <dbReference type="ARBA" id="ARBA00022679"/>
    </source>
</evidence>
<dbReference type="PANTHER" id="PTHR24353:SF37">
    <property type="entry name" value="CAMP-DEPENDENT PROTEIN KINASE CATALYTIC SUBUNIT PRKX"/>
    <property type="match status" value="1"/>
</dbReference>
<feature type="domain" description="AGC-kinase C-terminal" evidence="9">
    <location>
        <begin position="294"/>
        <end position="355"/>
    </location>
</feature>
<comment type="caution">
    <text evidence="10">The sequence shown here is derived from an EMBL/GenBank/DDBJ whole genome shotgun (WGS) entry which is preliminary data.</text>
</comment>
<feature type="binding site" evidence="6">
    <location>
        <position position="72"/>
    </location>
    <ligand>
        <name>ATP</name>
        <dbReference type="ChEBI" id="CHEBI:30616"/>
    </ligand>
</feature>
<dbReference type="GO" id="GO:0005952">
    <property type="term" value="C:cAMP-dependent protein kinase complex"/>
    <property type="evidence" value="ECO:0007669"/>
    <property type="project" value="TreeGrafter"/>
</dbReference>
<dbReference type="InterPro" id="IPR008271">
    <property type="entry name" value="Ser/Thr_kinase_AS"/>
</dbReference>
<dbReference type="PROSITE" id="PS00107">
    <property type="entry name" value="PROTEIN_KINASE_ATP"/>
    <property type="match status" value="1"/>
</dbReference>
<evidence type="ECO:0000313" key="11">
    <source>
        <dbReference type="Proteomes" id="UP000816034"/>
    </source>
</evidence>
<dbReference type="AlphaFoldDB" id="A0AA88KKG3"/>
<keyword evidence="1 7" id="KW-0723">Serine/threonine-protein kinase</keyword>
<dbReference type="PROSITE" id="PS50011">
    <property type="entry name" value="PROTEIN_KINASE_DOM"/>
    <property type="match status" value="1"/>
</dbReference>
<dbReference type="FunFam" id="3.30.200.20:FF:000005">
    <property type="entry name" value="cAMP-dependent protein kinase catalytic subunit"/>
    <property type="match status" value="1"/>
</dbReference>
<dbReference type="RefSeq" id="XP_044548647.1">
    <property type="nucleotide sequence ID" value="XM_044694629.1"/>
</dbReference>
<evidence type="ECO:0000256" key="6">
    <source>
        <dbReference type="PROSITE-ProRule" id="PRU10141"/>
    </source>
</evidence>
<dbReference type="Pfam" id="PF00069">
    <property type="entry name" value="Pkinase"/>
    <property type="match status" value="1"/>
</dbReference>
<dbReference type="CDD" id="cd05580">
    <property type="entry name" value="STKc_PKA_like"/>
    <property type="match status" value="1"/>
</dbReference>
<dbReference type="InterPro" id="IPR011009">
    <property type="entry name" value="Kinase-like_dom_sf"/>
</dbReference>
<evidence type="ECO:0000259" key="8">
    <source>
        <dbReference type="PROSITE" id="PS50011"/>
    </source>
</evidence>
<feature type="domain" description="Protein kinase" evidence="8">
    <location>
        <begin position="39"/>
        <end position="293"/>
    </location>
</feature>
<dbReference type="SUPFAM" id="SSF56112">
    <property type="entry name" value="Protein kinase-like (PK-like)"/>
    <property type="match status" value="1"/>
</dbReference>
<dbReference type="SMART" id="SM00220">
    <property type="entry name" value="S_TKc"/>
    <property type="match status" value="1"/>
</dbReference>
<keyword evidence="11" id="KW-1185">Reference proteome</keyword>
<gene>
    <name evidence="10" type="ORF">C9374_004935</name>
</gene>
<evidence type="ECO:0000313" key="10">
    <source>
        <dbReference type="EMBL" id="KAG2382968.1"/>
    </source>
</evidence>
<evidence type="ECO:0000259" key="9">
    <source>
        <dbReference type="PROSITE" id="PS51285"/>
    </source>
</evidence>
<evidence type="ECO:0000256" key="3">
    <source>
        <dbReference type="ARBA" id="ARBA00022741"/>
    </source>
</evidence>
<evidence type="ECO:0000256" key="5">
    <source>
        <dbReference type="ARBA" id="ARBA00022840"/>
    </source>
</evidence>
<dbReference type="GeneID" id="68097390"/>
<dbReference type="Proteomes" id="UP000816034">
    <property type="component" value="Unassembled WGS sequence"/>
</dbReference>
<comment type="similarity">
    <text evidence="7">Belongs to the protein kinase superfamily.</text>
</comment>
<name>A0AA88KKG3_NAELO</name>
<accession>A0AA88KKG3</accession>
<evidence type="ECO:0000256" key="4">
    <source>
        <dbReference type="ARBA" id="ARBA00022777"/>
    </source>
</evidence>
<dbReference type="GO" id="GO:0005524">
    <property type="term" value="F:ATP binding"/>
    <property type="evidence" value="ECO:0007669"/>
    <property type="project" value="UniProtKB-UniRule"/>
</dbReference>
<protein>
    <submittedName>
        <fullName evidence="10">Uncharacterized protein</fullName>
    </submittedName>
</protein>
<sequence>MMNNTFTTEYDDSRLQSFKFGQNDASSHLDPSQWKISDFELLEIIGTGTFGSVRLVKHKFTQQYYAMKIIKKYDVIRMKQVEHIISEKNILSQVDHPFIVRLYRTFQDENYLFMIMEYVCGGELFSHLRRVGKFPNDVAKFYAAEIILAMEYLHSKNIVYRDLKPENILLDNEGHVKITDFGFAKKVLDRTWTLCGTPEYLAPEIIQSKGHGKAVDWWALGILIYEMLVGYPPFFDDSPFKIYEKILQGKVEFPRFMDPMARDLIKRLLTTDKMKRLGNLKAGAADIKEHKWFKGVDWDELYNRQIASPIPVKISFAGDSRYFETYPESSDHCIHHTGSPNQQLSSDVQALFEGF</sequence>
<dbReference type="PROSITE" id="PS51285">
    <property type="entry name" value="AGC_KINASE_CTER"/>
    <property type="match status" value="1"/>
</dbReference>
<proteinExistence type="inferred from homology"/>
<dbReference type="InterPro" id="IPR000719">
    <property type="entry name" value="Prot_kinase_dom"/>
</dbReference>
<keyword evidence="5 6" id="KW-0067">ATP-binding</keyword>
<keyword evidence="2" id="KW-0808">Transferase</keyword>
<evidence type="ECO:0000256" key="7">
    <source>
        <dbReference type="RuleBase" id="RU000304"/>
    </source>
</evidence>
<keyword evidence="3 6" id="KW-0547">Nucleotide-binding</keyword>
<dbReference type="GO" id="GO:0004691">
    <property type="term" value="F:cAMP-dependent protein kinase activity"/>
    <property type="evidence" value="ECO:0007669"/>
    <property type="project" value="TreeGrafter"/>
</dbReference>
<reference evidence="10 11" key="1">
    <citation type="journal article" date="2018" name="BMC Genomics">
        <title>The genome of Naegleria lovaniensis, the basis for a comparative approach to unravel pathogenicity factors of the human pathogenic amoeba N. fowleri.</title>
        <authorList>
            <person name="Liechti N."/>
            <person name="Schurch N."/>
            <person name="Bruggmann R."/>
            <person name="Wittwer M."/>
        </authorList>
    </citation>
    <scope>NUCLEOTIDE SEQUENCE [LARGE SCALE GENOMIC DNA]</scope>
    <source>
        <strain evidence="10 11">ATCC 30569</strain>
    </source>
</reference>
<dbReference type="Gene3D" id="3.30.200.20">
    <property type="entry name" value="Phosphorylase Kinase, domain 1"/>
    <property type="match status" value="1"/>
</dbReference>
<dbReference type="PROSITE" id="PS00108">
    <property type="entry name" value="PROTEIN_KINASE_ST"/>
    <property type="match status" value="1"/>
</dbReference>
<keyword evidence="4" id="KW-0418">Kinase</keyword>
<dbReference type="InterPro" id="IPR017441">
    <property type="entry name" value="Protein_kinase_ATP_BS"/>
</dbReference>
<dbReference type="InterPro" id="IPR000961">
    <property type="entry name" value="AGC-kinase_C"/>
</dbReference>
<dbReference type="PANTHER" id="PTHR24353">
    <property type="entry name" value="CYCLIC NUCLEOTIDE-DEPENDENT PROTEIN KINASE"/>
    <property type="match status" value="1"/>
</dbReference>
<dbReference type="FunFam" id="1.10.510.10:FF:000005">
    <property type="entry name" value="cAMP-dependent protein kinase catalytic subunit alpha"/>
    <property type="match status" value="1"/>
</dbReference>
<evidence type="ECO:0000256" key="1">
    <source>
        <dbReference type="ARBA" id="ARBA00022527"/>
    </source>
</evidence>
<dbReference type="EMBL" id="PYSW02000022">
    <property type="protein sequence ID" value="KAG2382968.1"/>
    <property type="molecule type" value="Genomic_DNA"/>
</dbReference>